<evidence type="ECO:0000256" key="1">
    <source>
        <dbReference type="SAM" id="MobiDB-lite"/>
    </source>
</evidence>
<protein>
    <submittedName>
        <fullName evidence="2">Uncharacterized protein</fullName>
    </submittedName>
</protein>
<name>A0A4Y2WM55_ARAVE</name>
<feature type="region of interest" description="Disordered" evidence="1">
    <location>
        <begin position="21"/>
        <end position="48"/>
    </location>
</feature>
<dbReference type="EMBL" id="BGPR01062875">
    <property type="protein sequence ID" value="GBO38219.1"/>
    <property type="molecule type" value="Genomic_DNA"/>
</dbReference>
<evidence type="ECO:0000313" key="3">
    <source>
        <dbReference type="Proteomes" id="UP000499080"/>
    </source>
</evidence>
<evidence type="ECO:0000313" key="2">
    <source>
        <dbReference type="EMBL" id="GBO38219.1"/>
    </source>
</evidence>
<sequence>MPPKRLLQQYPFHMTTTAGDKTLQASQKSSNPRVQQTMSLLPGSRKTTSPTIHVHLLSLWIRSAGSDNRLICIFPPKSLVPAPSIDCFLSYFFLP</sequence>
<reference evidence="2 3" key="1">
    <citation type="journal article" date="2019" name="Sci. Rep.">
        <title>Orb-weaving spider Araneus ventricosus genome elucidates the spidroin gene catalogue.</title>
        <authorList>
            <person name="Kono N."/>
            <person name="Nakamura H."/>
            <person name="Ohtoshi R."/>
            <person name="Moran D.A.P."/>
            <person name="Shinohara A."/>
            <person name="Yoshida Y."/>
            <person name="Fujiwara M."/>
            <person name="Mori M."/>
            <person name="Tomita M."/>
            <person name="Arakawa K."/>
        </authorList>
    </citation>
    <scope>NUCLEOTIDE SEQUENCE [LARGE SCALE GENOMIC DNA]</scope>
</reference>
<dbReference type="AlphaFoldDB" id="A0A4Y2WM55"/>
<dbReference type="Proteomes" id="UP000499080">
    <property type="component" value="Unassembled WGS sequence"/>
</dbReference>
<accession>A0A4Y2WM55</accession>
<comment type="caution">
    <text evidence="2">The sequence shown here is derived from an EMBL/GenBank/DDBJ whole genome shotgun (WGS) entry which is preliminary data.</text>
</comment>
<organism evidence="2 3">
    <name type="scientific">Araneus ventricosus</name>
    <name type="common">Orbweaver spider</name>
    <name type="synonym">Epeira ventricosa</name>
    <dbReference type="NCBI Taxonomy" id="182803"/>
    <lineage>
        <taxon>Eukaryota</taxon>
        <taxon>Metazoa</taxon>
        <taxon>Ecdysozoa</taxon>
        <taxon>Arthropoda</taxon>
        <taxon>Chelicerata</taxon>
        <taxon>Arachnida</taxon>
        <taxon>Araneae</taxon>
        <taxon>Araneomorphae</taxon>
        <taxon>Entelegynae</taxon>
        <taxon>Araneoidea</taxon>
        <taxon>Araneidae</taxon>
        <taxon>Araneus</taxon>
    </lineage>
</organism>
<gene>
    <name evidence="2" type="ORF">AVEN_275652_1</name>
</gene>
<proteinExistence type="predicted"/>
<keyword evidence="3" id="KW-1185">Reference proteome</keyword>